<keyword evidence="2" id="KW-1185">Reference proteome</keyword>
<evidence type="ECO:0000313" key="2">
    <source>
        <dbReference type="Proteomes" id="UP001178461"/>
    </source>
</evidence>
<evidence type="ECO:0000313" key="1">
    <source>
        <dbReference type="EMBL" id="CAI5773036.1"/>
    </source>
</evidence>
<protein>
    <submittedName>
        <fullName evidence="1">Uncharacterized protein</fullName>
    </submittedName>
</protein>
<gene>
    <name evidence="1" type="ORF">PODLI_1B011145</name>
</gene>
<proteinExistence type="predicted"/>
<accession>A0AA35P2E0</accession>
<sequence>STLLCSSTSAKLKLKGEISACNLTMKAFFFSGEIPPKEQPASQPSSARMLILRAGLPGVLLSLYGSSRKGTAAFLHINTDASLVLSWDTEEQCERIRVLKGYISRSTTSKNIQPSVVGDGSSLLVDINISIPFIEKHPAKEILTDASTHLPDHQR</sequence>
<dbReference type="AlphaFoldDB" id="A0AA35P2E0"/>
<organism evidence="1 2">
    <name type="scientific">Podarcis lilfordi</name>
    <name type="common">Lilford's wall lizard</name>
    <dbReference type="NCBI Taxonomy" id="74358"/>
    <lineage>
        <taxon>Eukaryota</taxon>
        <taxon>Metazoa</taxon>
        <taxon>Chordata</taxon>
        <taxon>Craniata</taxon>
        <taxon>Vertebrata</taxon>
        <taxon>Euteleostomi</taxon>
        <taxon>Lepidosauria</taxon>
        <taxon>Squamata</taxon>
        <taxon>Bifurcata</taxon>
        <taxon>Unidentata</taxon>
        <taxon>Episquamata</taxon>
        <taxon>Laterata</taxon>
        <taxon>Lacertibaenia</taxon>
        <taxon>Lacertidae</taxon>
        <taxon>Podarcis</taxon>
    </lineage>
</organism>
<feature type="non-terminal residue" evidence="1">
    <location>
        <position position="1"/>
    </location>
</feature>
<name>A0AA35P2E0_9SAUR</name>
<dbReference type="Proteomes" id="UP001178461">
    <property type="component" value="Chromosome 4"/>
</dbReference>
<reference evidence="1" key="1">
    <citation type="submission" date="2022-12" db="EMBL/GenBank/DDBJ databases">
        <authorList>
            <person name="Alioto T."/>
            <person name="Alioto T."/>
            <person name="Gomez Garrido J."/>
        </authorList>
    </citation>
    <scope>NUCLEOTIDE SEQUENCE</scope>
</reference>
<dbReference type="EMBL" id="OX395129">
    <property type="protein sequence ID" value="CAI5773036.1"/>
    <property type="molecule type" value="Genomic_DNA"/>
</dbReference>